<gene>
    <name evidence="2" type="ORF">LSINAPIS_LOCUS12848</name>
</gene>
<feature type="signal peptide" evidence="1">
    <location>
        <begin position="1"/>
        <end position="15"/>
    </location>
</feature>
<keyword evidence="1" id="KW-0732">Signal</keyword>
<accession>A0A5E4QYH1</accession>
<protein>
    <recommendedName>
        <fullName evidence="4">Secreted protein</fullName>
    </recommendedName>
</protein>
<reference evidence="2 3" key="1">
    <citation type="submission" date="2017-07" db="EMBL/GenBank/DDBJ databases">
        <authorList>
            <person name="Talla V."/>
            <person name="Backstrom N."/>
        </authorList>
    </citation>
    <scope>NUCLEOTIDE SEQUENCE [LARGE SCALE GENOMIC DNA]</scope>
</reference>
<evidence type="ECO:0000313" key="2">
    <source>
        <dbReference type="EMBL" id="VVD02689.1"/>
    </source>
</evidence>
<dbReference type="AlphaFoldDB" id="A0A5E4QYH1"/>
<evidence type="ECO:0008006" key="4">
    <source>
        <dbReference type="Google" id="ProtNLM"/>
    </source>
</evidence>
<dbReference type="Proteomes" id="UP000324832">
    <property type="component" value="Unassembled WGS sequence"/>
</dbReference>
<evidence type="ECO:0000313" key="3">
    <source>
        <dbReference type="Proteomes" id="UP000324832"/>
    </source>
</evidence>
<feature type="chain" id="PRO_5022965047" description="Secreted protein" evidence="1">
    <location>
        <begin position="16"/>
        <end position="98"/>
    </location>
</feature>
<sequence>MKWWTAQMTPTTVLGLVLLRTISPRRSVSPSTSELVPFGSTLMTTLPARHRLEDSRSQDWDANLVKKGLINTWRLRLSQWRSQTSPSYKYINTNVSHT</sequence>
<evidence type="ECO:0000256" key="1">
    <source>
        <dbReference type="SAM" id="SignalP"/>
    </source>
</evidence>
<proteinExistence type="predicted"/>
<name>A0A5E4QYH1_9NEOP</name>
<organism evidence="2 3">
    <name type="scientific">Leptidea sinapis</name>
    <dbReference type="NCBI Taxonomy" id="189913"/>
    <lineage>
        <taxon>Eukaryota</taxon>
        <taxon>Metazoa</taxon>
        <taxon>Ecdysozoa</taxon>
        <taxon>Arthropoda</taxon>
        <taxon>Hexapoda</taxon>
        <taxon>Insecta</taxon>
        <taxon>Pterygota</taxon>
        <taxon>Neoptera</taxon>
        <taxon>Endopterygota</taxon>
        <taxon>Lepidoptera</taxon>
        <taxon>Glossata</taxon>
        <taxon>Ditrysia</taxon>
        <taxon>Papilionoidea</taxon>
        <taxon>Pieridae</taxon>
        <taxon>Dismorphiinae</taxon>
        <taxon>Leptidea</taxon>
    </lineage>
</organism>
<keyword evidence="3" id="KW-1185">Reference proteome</keyword>
<dbReference type="EMBL" id="FZQP02006221">
    <property type="protein sequence ID" value="VVD02689.1"/>
    <property type="molecule type" value="Genomic_DNA"/>
</dbReference>